<dbReference type="Proteomes" id="UP000243140">
    <property type="component" value="Unassembled WGS sequence"/>
</dbReference>
<organism evidence="1 2">
    <name type="scientific">Mycobacterium malmoense</name>
    <dbReference type="NCBI Taxonomy" id="1780"/>
    <lineage>
        <taxon>Bacteria</taxon>
        <taxon>Bacillati</taxon>
        <taxon>Actinomycetota</taxon>
        <taxon>Actinomycetes</taxon>
        <taxon>Mycobacteriales</taxon>
        <taxon>Mycobacteriaceae</taxon>
        <taxon>Mycobacterium</taxon>
    </lineage>
</organism>
<name>A0ABX3SS69_MYCMA</name>
<dbReference type="EMBL" id="MVHV01000009">
    <property type="protein sequence ID" value="ORA82809.1"/>
    <property type="molecule type" value="Genomic_DNA"/>
</dbReference>
<comment type="caution">
    <text evidence="1">The sequence shown here is derived from an EMBL/GenBank/DDBJ whole genome shotgun (WGS) entry which is preliminary data.</text>
</comment>
<gene>
    <name evidence="1" type="ORF">BST29_11170</name>
</gene>
<evidence type="ECO:0000313" key="1">
    <source>
        <dbReference type="EMBL" id="ORA82809.1"/>
    </source>
</evidence>
<accession>A0ABX3SS69</accession>
<sequence>MLIDLPMWDQWTDLHAAVGLDAEFYALRDALPTALWHRLLDNCWDHISEDDQRSVARYRDLVPSALWRKCEEKSGTPVIPDRLVRRLRSEAKRRRRVGSNGLATVQRRP</sequence>
<reference evidence="1 2" key="1">
    <citation type="submission" date="2017-02" db="EMBL/GenBank/DDBJ databases">
        <title>The new phylogeny of genus Mycobacterium.</title>
        <authorList>
            <person name="Tortoli E."/>
            <person name="Trovato A."/>
            <person name="Cirillo D.M."/>
        </authorList>
    </citation>
    <scope>NUCLEOTIDE SEQUENCE [LARGE SCALE GENOMIC DNA]</scope>
    <source>
        <strain evidence="1 2">IP1130001</strain>
    </source>
</reference>
<evidence type="ECO:0000313" key="2">
    <source>
        <dbReference type="Proteomes" id="UP000243140"/>
    </source>
</evidence>
<protein>
    <submittedName>
        <fullName evidence="1">Uncharacterized protein</fullName>
    </submittedName>
</protein>
<proteinExistence type="predicted"/>
<keyword evidence="2" id="KW-1185">Reference proteome</keyword>